<protein>
    <submittedName>
        <fullName evidence="1">Uncharacterized protein</fullName>
    </submittedName>
</protein>
<dbReference type="EMBL" id="SACQ01000001">
    <property type="protein sequence ID" value="RVU32717.1"/>
    <property type="molecule type" value="Genomic_DNA"/>
</dbReference>
<dbReference type="Pfam" id="PF24175">
    <property type="entry name" value="SU10_adaptor"/>
    <property type="match status" value="1"/>
</dbReference>
<evidence type="ECO:0000313" key="2">
    <source>
        <dbReference type="Proteomes" id="UP000282818"/>
    </source>
</evidence>
<dbReference type="RefSeq" id="WP_127692885.1">
    <property type="nucleotide sequence ID" value="NZ_SACQ01000001.1"/>
</dbReference>
<gene>
    <name evidence="1" type="ORF">EOE65_03415</name>
</gene>
<accession>A0A437QDT9</accession>
<dbReference type="Proteomes" id="UP000282818">
    <property type="component" value="Unassembled WGS sequence"/>
</dbReference>
<sequence length="195" mass="22178">MSGTGPASVVGQHGEYKLVVDWIAQAWVEIQASTPDWEFMRKDAALVVDAQKISLPTDCALPIALVLEHQGQKRELFHLPYGEFRERYRLTVFGLGLPVVWTNAGHVAHFSAIPDQPYPAELEYYRTPQILTEGVDTPLMPERFHMLIVYKAMEYYALYENAPEVLARARQSYNENISELSRSYRPAISLARPLV</sequence>
<evidence type="ECO:0000313" key="1">
    <source>
        <dbReference type="EMBL" id="RVU32717.1"/>
    </source>
</evidence>
<keyword evidence="2" id="KW-1185">Reference proteome</keyword>
<reference evidence="1 2" key="1">
    <citation type="submission" date="2019-01" db="EMBL/GenBank/DDBJ databases">
        <authorList>
            <person name="Chen W.-M."/>
        </authorList>
    </citation>
    <scope>NUCLEOTIDE SEQUENCE [LARGE SCALE GENOMIC DNA]</scope>
    <source>
        <strain evidence="1 2">HPM-16</strain>
    </source>
</reference>
<comment type="caution">
    <text evidence="1">The sequence shown here is derived from an EMBL/GenBank/DDBJ whole genome shotgun (WGS) entry which is preliminary data.</text>
</comment>
<name>A0A437QDT9_9GAMM</name>
<organism evidence="1 2">
    <name type="scientific">Neptunomonas marina</name>
    <dbReference type="NCBI Taxonomy" id="1815562"/>
    <lineage>
        <taxon>Bacteria</taxon>
        <taxon>Pseudomonadati</taxon>
        <taxon>Pseudomonadota</taxon>
        <taxon>Gammaproteobacteria</taxon>
        <taxon>Oceanospirillales</taxon>
        <taxon>Oceanospirillaceae</taxon>
        <taxon>Neptunomonas</taxon>
    </lineage>
</organism>
<proteinExistence type="predicted"/>
<dbReference type="AlphaFoldDB" id="A0A437QDT9"/>
<dbReference type="InterPro" id="IPR056209">
    <property type="entry name" value="SU10_adaptor"/>
</dbReference>